<name>A0A445IGI7_GLYSO</name>
<feature type="repeat" description="ANK" evidence="2">
    <location>
        <begin position="120"/>
        <end position="141"/>
    </location>
</feature>
<evidence type="ECO:0000256" key="3">
    <source>
        <dbReference type="SAM" id="Phobius"/>
    </source>
</evidence>
<keyword evidence="3" id="KW-1133">Transmembrane helix</keyword>
<dbReference type="EMBL" id="QZWG01000010">
    <property type="protein sequence ID" value="RZB85219.1"/>
    <property type="molecule type" value="Genomic_DNA"/>
</dbReference>
<dbReference type="InterPro" id="IPR036770">
    <property type="entry name" value="Ankyrin_rpt-contain_sf"/>
</dbReference>
<dbReference type="PROSITE" id="PS50088">
    <property type="entry name" value="ANK_REPEAT"/>
    <property type="match status" value="4"/>
</dbReference>
<dbReference type="EMBL" id="QZWG01000010">
    <property type="protein sequence ID" value="RZB85220.1"/>
    <property type="molecule type" value="Genomic_DNA"/>
</dbReference>
<evidence type="ECO:0000313" key="8">
    <source>
        <dbReference type="EMBL" id="RZB85222.1"/>
    </source>
</evidence>
<dbReference type="EMBL" id="QZWG01000010">
    <property type="protein sequence ID" value="RZB85221.1"/>
    <property type="molecule type" value="Genomic_DNA"/>
</dbReference>
<dbReference type="Pfam" id="PF00023">
    <property type="entry name" value="Ank"/>
    <property type="match status" value="1"/>
</dbReference>
<dbReference type="Gene3D" id="1.25.40.20">
    <property type="entry name" value="Ankyrin repeat-containing domain"/>
    <property type="match status" value="1"/>
</dbReference>
<dbReference type="EMBL" id="QZWG01000010">
    <property type="protein sequence ID" value="RZB85222.1"/>
    <property type="molecule type" value="Genomic_DNA"/>
</dbReference>
<dbReference type="InterPro" id="IPR002110">
    <property type="entry name" value="Ankyrin_rpt"/>
</dbReference>
<dbReference type="Proteomes" id="UP000289340">
    <property type="component" value="Chromosome 10"/>
</dbReference>
<dbReference type="AlphaFoldDB" id="A0A445IGI7"/>
<dbReference type="PANTHER" id="PTHR24128:SF87">
    <property type="entry name" value="ANKYRIN REPEAT FAMILY PROTEIN"/>
    <property type="match status" value="1"/>
</dbReference>
<keyword evidence="3" id="KW-0812">Transmembrane</keyword>
<proteinExistence type="predicted"/>
<dbReference type="InterPro" id="IPR026961">
    <property type="entry name" value="PGG_dom"/>
</dbReference>
<feature type="transmembrane region" description="Helical" evidence="3">
    <location>
        <begin position="419"/>
        <end position="438"/>
    </location>
</feature>
<evidence type="ECO:0000313" key="7">
    <source>
        <dbReference type="EMBL" id="RZB85221.1"/>
    </source>
</evidence>
<dbReference type="SMART" id="SM00248">
    <property type="entry name" value="ANK"/>
    <property type="match status" value="5"/>
</dbReference>
<dbReference type="GO" id="GO:0005886">
    <property type="term" value="C:plasma membrane"/>
    <property type="evidence" value="ECO:0007669"/>
    <property type="project" value="UniProtKB-SubCell"/>
</dbReference>
<sequence>MTSNMNTTSEDHRVNLYRAALEGDINCLYTVIQLNPHVLEEIDSIPFVQTPLHVAASVENLLVEHLQFSIEIMRLKPSFAGKLNPEGYTPIHLALQRGHDKMVLRFISINKDLVRAKGKEGYTPLHFATEKGKIDLLAEFLRVCPDSIEDVTIRNETALHIAVKHGNYEALQVLLGWLMRTFKTGARQLEKTILNWKDEEGNTILHAASSRQDDSGVRMVRLLVKTKVDLKAKNFEERSAFDMAEPDGEIRSILVGANANSSVTDVATYAELLKSKMTFIGRISIFISRIKRDITEDQRNAYLIIAALIATATYQSVLSPPGGLFQASVGDNIANTTSLNSTSIAIPMDLLGTSILTGPEFFFFLIYSIISFLASTMIIIILTPAGIVDRMMLMSIFWFLISYVFSLLLISPIPVNPLVGFAIVLLTLSIFLSMRKLFQLLELNNNKEVIYGALDDWVAWEKNFPIIVENNINLS</sequence>
<keyword evidence="2" id="KW-0040">ANK repeat</keyword>
<dbReference type="PANTHER" id="PTHR24128">
    <property type="entry name" value="HOMEOBOX PROTEIN WARIAI"/>
    <property type="match status" value="1"/>
</dbReference>
<feature type="repeat" description="ANK" evidence="2">
    <location>
        <begin position="154"/>
        <end position="175"/>
    </location>
</feature>
<protein>
    <submittedName>
        <fullName evidence="5">Ankyrin repeat-containing protein BDA1 isoform D</fullName>
    </submittedName>
    <submittedName>
        <fullName evidence="6">Ankyrin repeat-containing protein BDA1 isoform E</fullName>
    </submittedName>
    <submittedName>
        <fullName evidence="7">Ankyrin repeat-containing protein BDA1 isoform F</fullName>
    </submittedName>
    <submittedName>
        <fullName evidence="8">Ankyrin repeat-containing protein BDA1 isoform G</fullName>
    </submittedName>
    <submittedName>
        <fullName evidence="9">Ankyrin repeat-containing protein BDA1 isoform H</fullName>
    </submittedName>
</protein>
<feature type="domain" description="PGG" evidence="4">
    <location>
        <begin position="295"/>
        <end position="408"/>
    </location>
</feature>
<keyword evidence="3" id="KW-0472">Membrane</keyword>
<evidence type="ECO:0000259" key="4">
    <source>
        <dbReference type="Pfam" id="PF13962"/>
    </source>
</evidence>
<dbReference type="Pfam" id="PF12796">
    <property type="entry name" value="Ank_2"/>
    <property type="match status" value="1"/>
</dbReference>
<evidence type="ECO:0000313" key="6">
    <source>
        <dbReference type="EMBL" id="RZB85220.1"/>
    </source>
</evidence>
<evidence type="ECO:0000313" key="5">
    <source>
        <dbReference type="EMBL" id="RZB85219.1"/>
    </source>
</evidence>
<comment type="subcellular location">
    <subcellularLocation>
        <location evidence="1">Cell membrane</location>
        <topology evidence="1">Peripheral membrane protein</topology>
        <orientation evidence="1">Cytoplasmic side</orientation>
    </subcellularLocation>
</comment>
<gene>
    <name evidence="9" type="ORF">D0Y65_025723</name>
</gene>
<organism evidence="9 10">
    <name type="scientific">Glycine soja</name>
    <name type="common">Wild soybean</name>
    <dbReference type="NCBI Taxonomy" id="3848"/>
    <lineage>
        <taxon>Eukaryota</taxon>
        <taxon>Viridiplantae</taxon>
        <taxon>Streptophyta</taxon>
        <taxon>Embryophyta</taxon>
        <taxon>Tracheophyta</taxon>
        <taxon>Spermatophyta</taxon>
        <taxon>Magnoliopsida</taxon>
        <taxon>eudicotyledons</taxon>
        <taxon>Gunneridae</taxon>
        <taxon>Pentapetalae</taxon>
        <taxon>rosids</taxon>
        <taxon>fabids</taxon>
        <taxon>Fabales</taxon>
        <taxon>Fabaceae</taxon>
        <taxon>Papilionoideae</taxon>
        <taxon>50 kb inversion clade</taxon>
        <taxon>NPAAA clade</taxon>
        <taxon>indigoferoid/millettioid clade</taxon>
        <taxon>Phaseoleae</taxon>
        <taxon>Glycine</taxon>
        <taxon>Glycine subgen. Soja</taxon>
    </lineage>
</organism>
<dbReference type="SUPFAM" id="SSF48403">
    <property type="entry name" value="Ankyrin repeat"/>
    <property type="match status" value="1"/>
</dbReference>
<evidence type="ECO:0000256" key="2">
    <source>
        <dbReference type="PROSITE-ProRule" id="PRU00023"/>
    </source>
</evidence>
<evidence type="ECO:0000313" key="10">
    <source>
        <dbReference type="Proteomes" id="UP000289340"/>
    </source>
</evidence>
<reference evidence="9 10" key="1">
    <citation type="submission" date="2018-09" db="EMBL/GenBank/DDBJ databases">
        <title>A high-quality reference genome of wild soybean provides a powerful tool to mine soybean genomes.</title>
        <authorList>
            <person name="Xie M."/>
            <person name="Chung C.Y.L."/>
            <person name="Li M.-W."/>
            <person name="Wong F.-L."/>
            <person name="Chan T.-F."/>
            <person name="Lam H.-M."/>
        </authorList>
    </citation>
    <scope>NUCLEOTIDE SEQUENCE [LARGE SCALE GENOMIC DNA]</scope>
    <source>
        <strain evidence="10">cv. W05</strain>
        <tissue evidence="9">Hypocotyl of etiolated seedlings</tissue>
    </source>
</reference>
<feature type="transmembrane region" description="Helical" evidence="3">
    <location>
        <begin position="395"/>
        <end position="413"/>
    </location>
</feature>
<keyword evidence="10" id="KW-1185">Reference proteome</keyword>
<dbReference type="PROSITE" id="PS50297">
    <property type="entry name" value="ANK_REP_REGION"/>
    <property type="match status" value="3"/>
</dbReference>
<feature type="repeat" description="ANK" evidence="2">
    <location>
        <begin position="200"/>
        <end position="235"/>
    </location>
</feature>
<feature type="repeat" description="ANK" evidence="2">
    <location>
        <begin position="86"/>
        <end position="107"/>
    </location>
</feature>
<evidence type="ECO:0000256" key="1">
    <source>
        <dbReference type="ARBA" id="ARBA00004413"/>
    </source>
</evidence>
<evidence type="ECO:0000313" key="9">
    <source>
        <dbReference type="EMBL" id="RZB85223.1"/>
    </source>
</evidence>
<comment type="caution">
    <text evidence="9">The sequence shown here is derived from an EMBL/GenBank/DDBJ whole genome shotgun (WGS) entry which is preliminary data.</text>
</comment>
<dbReference type="EMBL" id="QZWG01000010">
    <property type="protein sequence ID" value="RZB85223.1"/>
    <property type="molecule type" value="Genomic_DNA"/>
</dbReference>
<accession>A0A445IGI7</accession>
<feature type="transmembrane region" description="Helical" evidence="3">
    <location>
        <begin position="361"/>
        <end position="383"/>
    </location>
</feature>
<feature type="transmembrane region" description="Helical" evidence="3">
    <location>
        <begin position="301"/>
        <end position="318"/>
    </location>
</feature>
<dbReference type="Pfam" id="PF13962">
    <property type="entry name" value="PGG"/>
    <property type="match status" value="1"/>
</dbReference>